<evidence type="ECO:0000313" key="1">
    <source>
        <dbReference type="EMBL" id="UOQ52035.1"/>
    </source>
</evidence>
<dbReference type="Proteomes" id="UP000831785">
    <property type="component" value="Chromosome"/>
</dbReference>
<keyword evidence="2" id="KW-1185">Reference proteome</keyword>
<gene>
    <name evidence="1" type="ORF">MUN80_20005</name>
</gene>
<dbReference type="EMBL" id="CP095049">
    <property type="protein sequence ID" value="UOQ52035.1"/>
    <property type="molecule type" value="Genomic_DNA"/>
</dbReference>
<proteinExistence type="predicted"/>
<dbReference type="RefSeq" id="WP_244715643.1">
    <property type="nucleotide sequence ID" value="NZ_CP095049.1"/>
</dbReference>
<accession>A0ABY4F627</accession>
<organism evidence="1 2">
    <name type="scientific">Hymenobacter cellulosivorans</name>
    <dbReference type="NCBI Taxonomy" id="2932249"/>
    <lineage>
        <taxon>Bacteria</taxon>
        <taxon>Pseudomonadati</taxon>
        <taxon>Bacteroidota</taxon>
        <taxon>Cytophagia</taxon>
        <taxon>Cytophagales</taxon>
        <taxon>Hymenobacteraceae</taxon>
        <taxon>Hymenobacter</taxon>
    </lineage>
</organism>
<evidence type="ECO:0000313" key="2">
    <source>
        <dbReference type="Proteomes" id="UP000831785"/>
    </source>
</evidence>
<name>A0ABY4F627_9BACT</name>
<reference evidence="1 2" key="1">
    <citation type="submission" date="2022-04" db="EMBL/GenBank/DDBJ databases">
        <title>Hymenobacter sp. isolated from the air.</title>
        <authorList>
            <person name="Won M."/>
            <person name="Lee C.-M."/>
            <person name="Woen H.-Y."/>
            <person name="Kwon S.-W."/>
        </authorList>
    </citation>
    <scope>NUCLEOTIDE SEQUENCE [LARGE SCALE GENOMIC DNA]</scope>
    <source>
        <strain evidence="2">5116 S-27</strain>
    </source>
</reference>
<sequence>MGTSAPAASADSAPGVPLPVAASLTGAPRPEVEAYDTVPPASIRINEHPLVQRRVDVIRRLGAADSTFGFTDDIASCLRAADTAAVYEVYDRAVYLRRGGRLQFMQSWPVGAEFSVEVGNRRIRRGDPLTALQRLFPVSYQHRITLADPRYQSLVICPPAKVADDEQYEFVLFEGRVVQFKRTLICDYHD</sequence>
<protein>
    <submittedName>
        <fullName evidence="1">Uncharacterized protein</fullName>
    </submittedName>
</protein>